<dbReference type="AlphaFoldDB" id="A0A0E9WFS0"/>
<evidence type="ECO:0000313" key="1">
    <source>
        <dbReference type="EMBL" id="JAH89151.1"/>
    </source>
</evidence>
<accession>A0A0E9WFS0</accession>
<protein>
    <submittedName>
        <fullName evidence="1">Uncharacterized protein</fullName>
    </submittedName>
</protein>
<reference evidence="1" key="2">
    <citation type="journal article" date="2015" name="Fish Shellfish Immunol.">
        <title>Early steps in the European eel (Anguilla anguilla)-Vibrio vulnificus interaction in the gills: Role of the RtxA13 toxin.</title>
        <authorList>
            <person name="Callol A."/>
            <person name="Pajuelo D."/>
            <person name="Ebbesson L."/>
            <person name="Teles M."/>
            <person name="MacKenzie S."/>
            <person name="Amaro C."/>
        </authorList>
    </citation>
    <scope>NUCLEOTIDE SEQUENCE</scope>
</reference>
<sequence length="61" mass="7042">MNQLYDFGKPTYLPLSINGSVNHCCLHGDTLLTVHTKFSFIFYITFQFKFEKRIPGVNVCP</sequence>
<dbReference type="EMBL" id="GBXM01019426">
    <property type="protein sequence ID" value="JAH89151.1"/>
    <property type="molecule type" value="Transcribed_RNA"/>
</dbReference>
<proteinExistence type="predicted"/>
<name>A0A0E9WFS0_ANGAN</name>
<organism evidence="1">
    <name type="scientific">Anguilla anguilla</name>
    <name type="common">European freshwater eel</name>
    <name type="synonym">Muraena anguilla</name>
    <dbReference type="NCBI Taxonomy" id="7936"/>
    <lineage>
        <taxon>Eukaryota</taxon>
        <taxon>Metazoa</taxon>
        <taxon>Chordata</taxon>
        <taxon>Craniata</taxon>
        <taxon>Vertebrata</taxon>
        <taxon>Euteleostomi</taxon>
        <taxon>Actinopterygii</taxon>
        <taxon>Neopterygii</taxon>
        <taxon>Teleostei</taxon>
        <taxon>Anguilliformes</taxon>
        <taxon>Anguillidae</taxon>
        <taxon>Anguilla</taxon>
    </lineage>
</organism>
<reference evidence="1" key="1">
    <citation type="submission" date="2014-11" db="EMBL/GenBank/DDBJ databases">
        <authorList>
            <person name="Amaro Gonzalez C."/>
        </authorList>
    </citation>
    <scope>NUCLEOTIDE SEQUENCE</scope>
</reference>